<comment type="similarity">
    <text evidence="2 15">Belongs to the phenylalanyl-tRNA synthetase beta subunit family. Type 1 subfamily.</text>
</comment>
<accession>A0A419DCP4</accession>
<feature type="binding site" evidence="15">
    <location>
        <position position="461"/>
    </location>
    <ligand>
        <name>Mg(2+)</name>
        <dbReference type="ChEBI" id="CHEBI:18420"/>
        <note>shared with alpha subunit</note>
    </ligand>
</feature>
<dbReference type="Gene3D" id="3.50.40.10">
    <property type="entry name" value="Phenylalanyl-trna Synthetase, Chain B, domain 3"/>
    <property type="match status" value="1"/>
</dbReference>
<dbReference type="CDD" id="cd02796">
    <property type="entry name" value="tRNA_bind_bactPheRS"/>
    <property type="match status" value="1"/>
</dbReference>
<keyword evidence="10 15" id="KW-0460">Magnesium</keyword>
<dbReference type="AlphaFoldDB" id="A0A419DCP4"/>
<keyword evidence="8 15" id="KW-0547">Nucleotide-binding</keyword>
<evidence type="ECO:0000259" key="17">
    <source>
        <dbReference type="PROSITE" id="PS50886"/>
    </source>
</evidence>
<dbReference type="InterPro" id="IPR012340">
    <property type="entry name" value="NA-bd_OB-fold"/>
</dbReference>
<dbReference type="InterPro" id="IPR045864">
    <property type="entry name" value="aa-tRNA-synth_II/BPL/LPL"/>
</dbReference>
<dbReference type="Gene3D" id="3.30.930.10">
    <property type="entry name" value="Bira Bifunctional Protein, Domain 2"/>
    <property type="match status" value="1"/>
</dbReference>
<evidence type="ECO:0000256" key="10">
    <source>
        <dbReference type="ARBA" id="ARBA00022842"/>
    </source>
</evidence>
<comment type="subunit">
    <text evidence="3 15">Tetramer of two alpha and two beta subunits.</text>
</comment>
<keyword evidence="9 15" id="KW-0067">ATP-binding</keyword>
<name>A0A419DCP4_9BACT</name>
<dbReference type="InterPro" id="IPR002547">
    <property type="entry name" value="tRNA-bd_dom"/>
</dbReference>
<dbReference type="SMART" id="SM00896">
    <property type="entry name" value="FDX-ACB"/>
    <property type="match status" value="1"/>
</dbReference>
<evidence type="ECO:0000256" key="8">
    <source>
        <dbReference type="ARBA" id="ARBA00022741"/>
    </source>
</evidence>
<dbReference type="GO" id="GO:0000287">
    <property type="term" value="F:magnesium ion binding"/>
    <property type="evidence" value="ECO:0007669"/>
    <property type="project" value="UniProtKB-UniRule"/>
</dbReference>
<dbReference type="HAMAP" id="MF_00283">
    <property type="entry name" value="Phe_tRNA_synth_beta1"/>
    <property type="match status" value="1"/>
</dbReference>
<dbReference type="Pfam" id="PF17759">
    <property type="entry name" value="tRNA_synthFbeta"/>
    <property type="match status" value="1"/>
</dbReference>
<evidence type="ECO:0000313" key="20">
    <source>
        <dbReference type="EMBL" id="RJO60936.1"/>
    </source>
</evidence>
<evidence type="ECO:0000259" key="19">
    <source>
        <dbReference type="PROSITE" id="PS51483"/>
    </source>
</evidence>
<proteinExistence type="inferred from homology"/>
<keyword evidence="6 15" id="KW-0436">Ligase</keyword>
<dbReference type="SMART" id="SM00873">
    <property type="entry name" value="B3_4"/>
    <property type="match status" value="1"/>
</dbReference>
<evidence type="ECO:0000313" key="21">
    <source>
        <dbReference type="Proteomes" id="UP000285655"/>
    </source>
</evidence>
<dbReference type="PROSITE" id="PS51483">
    <property type="entry name" value="B5"/>
    <property type="match status" value="1"/>
</dbReference>
<evidence type="ECO:0000256" key="16">
    <source>
        <dbReference type="PROSITE-ProRule" id="PRU00209"/>
    </source>
</evidence>
<dbReference type="InterPro" id="IPR009061">
    <property type="entry name" value="DNA-bd_dom_put_sf"/>
</dbReference>
<feature type="binding site" evidence="15">
    <location>
        <position position="471"/>
    </location>
    <ligand>
        <name>Mg(2+)</name>
        <dbReference type="ChEBI" id="CHEBI:18420"/>
        <note>shared with alpha subunit</note>
    </ligand>
</feature>
<evidence type="ECO:0000256" key="7">
    <source>
        <dbReference type="ARBA" id="ARBA00022723"/>
    </source>
</evidence>
<dbReference type="InterPro" id="IPR005146">
    <property type="entry name" value="B3/B4_tRNA-bd"/>
</dbReference>
<keyword evidence="5 16" id="KW-0820">tRNA-binding</keyword>
<evidence type="ECO:0000256" key="13">
    <source>
        <dbReference type="ARBA" id="ARBA00023146"/>
    </source>
</evidence>
<dbReference type="InterPro" id="IPR045060">
    <property type="entry name" value="Phe-tRNA-ligase_IIc_bsu"/>
</dbReference>
<evidence type="ECO:0000256" key="3">
    <source>
        <dbReference type="ARBA" id="ARBA00011209"/>
    </source>
</evidence>
<dbReference type="PROSITE" id="PS51447">
    <property type="entry name" value="FDX_ACB"/>
    <property type="match status" value="1"/>
</dbReference>
<dbReference type="Gene3D" id="2.40.50.140">
    <property type="entry name" value="Nucleic acid-binding proteins"/>
    <property type="match status" value="1"/>
</dbReference>
<dbReference type="Pfam" id="PF01588">
    <property type="entry name" value="tRNA_bind"/>
    <property type="match status" value="1"/>
</dbReference>
<evidence type="ECO:0000256" key="11">
    <source>
        <dbReference type="ARBA" id="ARBA00022884"/>
    </source>
</evidence>
<sequence length="787" mass="87239">MRIPISWLKEYVDVKVSAKELSDKLTMSGTENEILSSIGVDPGVVVGEVLEISPHPNADRLQVTRVNIGKEAITVVVGCPHNLEVGMKVPVVLAGTELPDGTRAEKVDLRGVISEGMFRSEMELGVSEHNSGIMTLEADAPVGESLASVLKKDKDILEAELTPNRGDCLSMIGIARETAVVTGQKLKLPKINVKEAKEKASDILLVEIKDKDLCSRYIGRVIKNVKVGPSPKWMQDRLNASGVRPINNVVDVTNYVMLEMGQPLHAFDLEKISNVSNSKLRKIIVRRAKKGEKIETLDGAMREPDSDDLVIADNEKAQAIAGIMGGAKSEISEETSTVILESANFNGTAIRKTALKLALRTEGSSRHEKGLPLQLTEEAADRAASLIAELSGGEVLAGKADVGEKNDKERKVFLNFERIKSFLGEDIPSGKAINILESLGFKVISKNKDRAEFVVPYWRLDVSIEEDLLEEIARIYGYENIPSTLPEGVLPSYEKNERIEVSKKLRDIFTALGFFEVYSYSFTNKEKAAIAKNTANLMKIANPLSQEQEYMRADLLGSMLDIIQKNKNYTPGKMKGIYEMCSIYTKEAETQKLSGMVLGTDAEEAFKYVKGLLDVLCKRLNLGTFTYKSHTKGGKKAIVEARGREAGHFVILDNEDMKRFKVKSKGACFFELDILILSELESQRSYKSIPKFPSSERDLTFVVEEMVTVGKIYETIDKVKPGIRAKTEVVDIYRGKGLPEGKKSISIHFVYQSDKRTLTDKEVDDDQKEIIKEVKKSLGGHVRGERE</sequence>
<evidence type="ECO:0000256" key="1">
    <source>
        <dbReference type="ARBA" id="ARBA00004496"/>
    </source>
</evidence>
<keyword evidence="13 15" id="KW-0030">Aminoacyl-tRNA synthetase</keyword>
<dbReference type="GO" id="GO:0004826">
    <property type="term" value="F:phenylalanine-tRNA ligase activity"/>
    <property type="evidence" value="ECO:0007669"/>
    <property type="project" value="UniProtKB-UniRule"/>
</dbReference>
<evidence type="ECO:0000256" key="2">
    <source>
        <dbReference type="ARBA" id="ARBA00008653"/>
    </source>
</evidence>
<dbReference type="PANTHER" id="PTHR10947:SF0">
    <property type="entry name" value="PHENYLALANINE--TRNA LIGASE BETA SUBUNIT"/>
    <property type="match status" value="1"/>
</dbReference>
<evidence type="ECO:0000256" key="15">
    <source>
        <dbReference type="HAMAP-Rule" id="MF_00283"/>
    </source>
</evidence>
<feature type="domain" description="TRNA-binding" evidence="17">
    <location>
        <begin position="38"/>
        <end position="147"/>
    </location>
</feature>
<evidence type="ECO:0000256" key="6">
    <source>
        <dbReference type="ARBA" id="ARBA00022598"/>
    </source>
</evidence>
<dbReference type="Gene3D" id="3.30.70.380">
    <property type="entry name" value="Ferrodoxin-fold anticodon-binding domain"/>
    <property type="match status" value="1"/>
</dbReference>
<dbReference type="SUPFAM" id="SSF56037">
    <property type="entry name" value="PheT/TilS domain"/>
    <property type="match status" value="1"/>
</dbReference>
<dbReference type="EMBL" id="QZJW01000036">
    <property type="protein sequence ID" value="RJO60936.1"/>
    <property type="molecule type" value="Genomic_DNA"/>
</dbReference>
<organism evidence="20 21">
    <name type="scientific">candidate division WS5 bacterium</name>
    <dbReference type="NCBI Taxonomy" id="2093353"/>
    <lineage>
        <taxon>Bacteria</taxon>
        <taxon>candidate division WS5</taxon>
    </lineage>
</organism>
<dbReference type="GO" id="GO:0005524">
    <property type="term" value="F:ATP binding"/>
    <property type="evidence" value="ECO:0007669"/>
    <property type="project" value="UniProtKB-UniRule"/>
</dbReference>
<feature type="binding site" evidence="15">
    <location>
        <position position="470"/>
    </location>
    <ligand>
        <name>Mg(2+)</name>
        <dbReference type="ChEBI" id="CHEBI:18420"/>
        <note>shared with alpha subunit</note>
    </ligand>
</feature>
<dbReference type="InterPro" id="IPR020825">
    <property type="entry name" value="Phe-tRNA_synthase-like_B3/B4"/>
</dbReference>
<evidence type="ECO:0000259" key="18">
    <source>
        <dbReference type="PROSITE" id="PS51447"/>
    </source>
</evidence>
<feature type="domain" description="B5" evidence="19">
    <location>
        <begin position="407"/>
        <end position="483"/>
    </location>
</feature>
<dbReference type="Proteomes" id="UP000285655">
    <property type="component" value="Unassembled WGS sequence"/>
</dbReference>
<dbReference type="InterPro" id="IPR005147">
    <property type="entry name" value="tRNA_synthase_B5-dom"/>
</dbReference>
<keyword evidence="12 15" id="KW-0648">Protein biosynthesis</keyword>
<dbReference type="PANTHER" id="PTHR10947">
    <property type="entry name" value="PHENYLALANYL-TRNA SYNTHETASE BETA CHAIN AND LEUCINE-RICH REPEAT-CONTAINING PROTEIN 47"/>
    <property type="match status" value="1"/>
</dbReference>
<keyword evidence="4 15" id="KW-0963">Cytoplasm</keyword>
<feature type="domain" description="FDX-ACB" evidence="18">
    <location>
        <begin position="690"/>
        <end position="783"/>
    </location>
</feature>
<dbReference type="SUPFAM" id="SSF55681">
    <property type="entry name" value="Class II aaRS and biotin synthetases"/>
    <property type="match status" value="1"/>
</dbReference>
<dbReference type="FunFam" id="3.50.40.10:FF:000001">
    <property type="entry name" value="Phenylalanine--tRNA ligase beta subunit"/>
    <property type="match status" value="1"/>
</dbReference>
<dbReference type="EC" id="6.1.1.20" evidence="15"/>
<evidence type="ECO:0000256" key="5">
    <source>
        <dbReference type="ARBA" id="ARBA00022555"/>
    </source>
</evidence>
<dbReference type="Gene3D" id="3.30.56.10">
    <property type="match status" value="2"/>
</dbReference>
<dbReference type="NCBIfam" id="TIGR00472">
    <property type="entry name" value="pheT_bact"/>
    <property type="match status" value="1"/>
</dbReference>
<dbReference type="SUPFAM" id="SSF50249">
    <property type="entry name" value="Nucleic acid-binding proteins"/>
    <property type="match status" value="1"/>
</dbReference>
<comment type="cofactor">
    <cofactor evidence="15">
        <name>Mg(2+)</name>
        <dbReference type="ChEBI" id="CHEBI:18420"/>
    </cofactor>
    <text evidence="15">Binds 2 magnesium ions per tetramer.</text>
</comment>
<keyword evidence="11 16" id="KW-0694">RNA-binding</keyword>
<dbReference type="InterPro" id="IPR004532">
    <property type="entry name" value="Phe-tRNA-ligase_IIc_bsu_bact"/>
</dbReference>
<dbReference type="SMART" id="SM00874">
    <property type="entry name" value="B5"/>
    <property type="match status" value="1"/>
</dbReference>
<dbReference type="InterPro" id="IPR036690">
    <property type="entry name" value="Fdx_antiC-bd_sf"/>
</dbReference>
<evidence type="ECO:0000256" key="14">
    <source>
        <dbReference type="ARBA" id="ARBA00049255"/>
    </source>
</evidence>
<dbReference type="PROSITE" id="PS50886">
    <property type="entry name" value="TRBD"/>
    <property type="match status" value="1"/>
</dbReference>
<gene>
    <name evidence="15" type="primary">pheT</name>
    <name evidence="20" type="ORF">C4544_04165</name>
</gene>
<comment type="subcellular location">
    <subcellularLocation>
        <location evidence="1 15">Cytoplasm</location>
    </subcellularLocation>
</comment>
<dbReference type="InterPro" id="IPR041616">
    <property type="entry name" value="PheRS_beta_core"/>
</dbReference>
<comment type="catalytic activity">
    <reaction evidence="14 15">
        <text>tRNA(Phe) + L-phenylalanine + ATP = L-phenylalanyl-tRNA(Phe) + AMP + diphosphate + H(+)</text>
        <dbReference type="Rhea" id="RHEA:19413"/>
        <dbReference type="Rhea" id="RHEA-COMP:9668"/>
        <dbReference type="Rhea" id="RHEA-COMP:9699"/>
        <dbReference type="ChEBI" id="CHEBI:15378"/>
        <dbReference type="ChEBI" id="CHEBI:30616"/>
        <dbReference type="ChEBI" id="CHEBI:33019"/>
        <dbReference type="ChEBI" id="CHEBI:58095"/>
        <dbReference type="ChEBI" id="CHEBI:78442"/>
        <dbReference type="ChEBI" id="CHEBI:78531"/>
        <dbReference type="ChEBI" id="CHEBI:456215"/>
        <dbReference type="EC" id="6.1.1.20"/>
    </reaction>
</comment>
<dbReference type="SUPFAM" id="SSF46955">
    <property type="entry name" value="Putative DNA-binding domain"/>
    <property type="match status" value="1"/>
</dbReference>
<evidence type="ECO:0000256" key="12">
    <source>
        <dbReference type="ARBA" id="ARBA00022917"/>
    </source>
</evidence>
<evidence type="ECO:0000256" key="9">
    <source>
        <dbReference type="ARBA" id="ARBA00022840"/>
    </source>
</evidence>
<evidence type="ECO:0000256" key="4">
    <source>
        <dbReference type="ARBA" id="ARBA00022490"/>
    </source>
</evidence>
<dbReference type="SUPFAM" id="SSF54991">
    <property type="entry name" value="Anticodon-binding domain of PheRS"/>
    <property type="match status" value="1"/>
</dbReference>
<keyword evidence="7 15" id="KW-0479">Metal-binding</keyword>
<dbReference type="GO" id="GO:0009328">
    <property type="term" value="C:phenylalanine-tRNA ligase complex"/>
    <property type="evidence" value="ECO:0007669"/>
    <property type="project" value="TreeGrafter"/>
</dbReference>
<dbReference type="Pfam" id="PF03484">
    <property type="entry name" value="B5"/>
    <property type="match status" value="1"/>
</dbReference>
<dbReference type="GO" id="GO:0000049">
    <property type="term" value="F:tRNA binding"/>
    <property type="evidence" value="ECO:0007669"/>
    <property type="project" value="UniProtKB-UniRule"/>
</dbReference>
<reference evidence="20 21" key="1">
    <citation type="journal article" date="2017" name="ISME J.">
        <title>Energy and carbon metabolisms in a deep terrestrial subsurface fluid microbial community.</title>
        <authorList>
            <person name="Momper L."/>
            <person name="Jungbluth S.P."/>
            <person name="Lee M.D."/>
            <person name="Amend J.P."/>
        </authorList>
    </citation>
    <scope>NUCLEOTIDE SEQUENCE [LARGE SCALE GENOMIC DNA]</scope>
    <source>
        <strain evidence="20">SURF_29</strain>
    </source>
</reference>
<dbReference type="InterPro" id="IPR005121">
    <property type="entry name" value="Fdx_antiC-bd"/>
</dbReference>
<feature type="binding site" evidence="15">
    <location>
        <position position="467"/>
    </location>
    <ligand>
        <name>Mg(2+)</name>
        <dbReference type="ChEBI" id="CHEBI:18420"/>
        <note>shared with alpha subunit</note>
    </ligand>
</feature>
<dbReference type="GO" id="GO:0006432">
    <property type="term" value="P:phenylalanyl-tRNA aminoacylation"/>
    <property type="evidence" value="ECO:0007669"/>
    <property type="project" value="UniProtKB-UniRule"/>
</dbReference>
<dbReference type="InterPro" id="IPR033714">
    <property type="entry name" value="tRNA_bind_bactPheRS"/>
</dbReference>
<dbReference type="Pfam" id="PF03147">
    <property type="entry name" value="FDX-ACB"/>
    <property type="match status" value="1"/>
</dbReference>
<protein>
    <recommendedName>
        <fullName evidence="15">Phenylalanine--tRNA ligase beta subunit</fullName>
        <ecNumber evidence="15">6.1.1.20</ecNumber>
    </recommendedName>
    <alternativeName>
        <fullName evidence="15">Phenylalanyl-tRNA synthetase beta subunit</fullName>
        <shortName evidence="15">PheRS</shortName>
    </alternativeName>
</protein>
<dbReference type="Pfam" id="PF03483">
    <property type="entry name" value="B3_4"/>
    <property type="match status" value="1"/>
</dbReference>
<comment type="caution">
    <text evidence="20">The sequence shown here is derived from an EMBL/GenBank/DDBJ whole genome shotgun (WGS) entry which is preliminary data.</text>
</comment>